<keyword evidence="6" id="KW-0256">Endoplasmic reticulum</keyword>
<accession>A0A8T1XPS7</accession>
<comment type="caution">
    <text evidence="10">The sequence shown here is derived from an EMBL/GenBank/DDBJ whole genome shotgun (WGS) entry which is preliminary data.</text>
</comment>
<evidence type="ECO:0000256" key="1">
    <source>
        <dbReference type="ARBA" id="ARBA00004477"/>
    </source>
</evidence>
<proteinExistence type="inferred from homology"/>
<keyword evidence="8" id="KW-0472">Membrane</keyword>
<dbReference type="GO" id="GO:0042765">
    <property type="term" value="C:GPI-anchor transamidase complex"/>
    <property type="evidence" value="ECO:0007669"/>
    <property type="project" value="InterPro"/>
</dbReference>
<sequence>MWGGVIMWNPGNCDKDSESSSRNTISPQDIEQIDEVFLGQLVVSLSLKPFLPVDWSNASLGGYSSSTSSSRMPSSIHPSIMCVSYFSCEHCFAVSSPFFLLTPGQVILAACFKNGKDTNKRRQRT</sequence>
<organism evidence="10 11">
    <name type="scientific">Arabidopsis suecica</name>
    <name type="common">Swedish thale-cress</name>
    <name type="synonym">Cardaminopsis suecica</name>
    <dbReference type="NCBI Taxonomy" id="45249"/>
    <lineage>
        <taxon>Eukaryota</taxon>
        <taxon>Viridiplantae</taxon>
        <taxon>Streptophyta</taxon>
        <taxon>Embryophyta</taxon>
        <taxon>Tracheophyta</taxon>
        <taxon>Spermatophyta</taxon>
        <taxon>Magnoliopsida</taxon>
        <taxon>eudicotyledons</taxon>
        <taxon>Gunneridae</taxon>
        <taxon>Pentapetalae</taxon>
        <taxon>rosids</taxon>
        <taxon>malvids</taxon>
        <taxon>Brassicales</taxon>
        <taxon>Brassicaceae</taxon>
        <taxon>Camelineae</taxon>
        <taxon>Arabidopsis</taxon>
    </lineage>
</organism>
<keyword evidence="9" id="KW-0325">Glycoprotein</keyword>
<evidence type="ECO:0000313" key="11">
    <source>
        <dbReference type="Proteomes" id="UP000694251"/>
    </source>
</evidence>
<dbReference type="GO" id="GO:0016255">
    <property type="term" value="P:attachment of GPI anchor to protein"/>
    <property type="evidence" value="ECO:0007669"/>
    <property type="project" value="InterPro"/>
</dbReference>
<evidence type="ECO:0000256" key="4">
    <source>
        <dbReference type="ARBA" id="ARBA00022502"/>
    </source>
</evidence>
<dbReference type="PANTHER" id="PTHR21072:SF13">
    <property type="entry name" value="GPI TRANSAMIDASE COMPONENT PIG-S"/>
    <property type="match status" value="1"/>
</dbReference>
<evidence type="ECO:0000256" key="9">
    <source>
        <dbReference type="ARBA" id="ARBA00023180"/>
    </source>
</evidence>
<comment type="subcellular location">
    <subcellularLocation>
        <location evidence="1">Endoplasmic reticulum membrane</location>
        <topology evidence="1">Multi-pass membrane protein</topology>
    </subcellularLocation>
</comment>
<keyword evidence="4" id="KW-0337">GPI-anchor biosynthesis</keyword>
<comment type="similarity">
    <text evidence="3">Belongs to the PIGS family.</text>
</comment>
<dbReference type="InterPro" id="IPR019540">
    <property type="entry name" value="PtdIno-glycan_biosynth_class_S"/>
</dbReference>
<keyword evidence="11" id="KW-1185">Reference proteome</keyword>
<evidence type="ECO:0000256" key="8">
    <source>
        <dbReference type="ARBA" id="ARBA00023136"/>
    </source>
</evidence>
<evidence type="ECO:0000313" key="10">
    <source>
        <dbReference type="EMBL" id="KAG7536679.1"/>
    </source>
</evidence>
<evidence type="ECO:0000256" key="6">
    <source>
        <dbReference type="ARBA" id="ARBA00022824"/>
    </source>
</evidence>
<dbReference type="GO" id="GO:0006506">
    <property type="term" value="P:GPI anchor biosynthetic process"/>
    <property type="evidence" value="ECO:0007669"/>
    <property type="project" value="UniProtKB-KW"/>
</dbReference>
<protein>
    <submittedName>
        <fullName evidence="10">Phosphatidylinositol-glycan biosynthesis class S protein</fullName>
    </submittedName>
</protein>
<evidence type="ECO:0000256" key="5">
    <source>
        <dbReference type="ARBA" id="ARBA00022692"/>
    </source>
</evidence>
<keyword evidence="5" id="KW-0812">Transmembrane</keyword>
<comment type="pathway">
    <text evidence="2">Glycolipid biosynthesis; glycosylphosphatidylinositol-anchor biosynthesis.</text>
</comment>
<evidence type="ECO:0000256" key="7">
    <source>
        <dbReference type="ARBA" id="ARBA00022989"/>
    </source>
</evidence>
<evidence type="ECO:0000256" key="3">
    <source>
        <dbReference type="ARBA" id="ARBA00005316"/>
    </source>
</evidence>
<dbReference type="AlphaFoldDB" id="A0A8T1XPS7"/>
<name>A0A8T1XPS7_ARASU</name>
<dbReference type="EMBL" id="JAEFBJ010000013">
    <property type="protein sequence ID" value="KAG7536679.1"/>
    <property type="molecule type" value="Genomic_DNA"/>
</dbReference>
<dbReference type="PANTHER" id="PTHR21072">
    <property type="entry name" value="GPI TRANSAMIDASE COMPONENT PIG-S"/>
    <property type="match status" value="1"/>
</dbReference>
<dbReference type="OrthoDB" id="28748at2759"/>
<gene>
    <name evidence="10" type="ORF">ISN44_As13g006140</name>
</gene>
<reference evidence="10 11" key="1">
    <citation type="submission" date="2020-12" db="EMBL/GenBank/DDBJ databases">
        <title>Concerted genomic and epigenomic changes stabilize Arabidopsis allopolyploids.</title>
        <authorList>
            <person name="Chen Z."/>
        </authorList>
    </citation>
    <scope>NUCLEOTIDE SEQUENCE [LARGE SCALE GENOMIC DNA]</scope>
    <source>
        <strain evidence="10">As9502</strain>
        <tissue evidence="10">Leaf</tissue>
    </source>
</reference>
<dbReference type="Proteomes" id="UP000694251">
    <property type="component" value="Chromosome 13"/>
</dbReference>
<evidence type="ECO:0000256" key="2">
    <source>
        <dbReference type="ARBA" id="ARBA00004687"/>
    </source>
</evidence>
<keyword evidence="7" id="KW-1133">Transmembrane helix</keyword>